<dbReference type="KEGG" id="vg:28801722"/>
<proteinExistence type="predicted"/>
<gene>
    <name evidence="2" type="ORF">Eldridge_063</name>
</gene>
<keyword evidence="3" id="KW-1185">Reference proteome</keyword>
<evidence type="ECO:0000313" key="3">
    <source>
        <dbReference type="Proteomes" id="UP000204502"/>
    </source>
</evidence>
<sequence length="214" mass="25049">MARRKSQRPKLFQNKQAPKRAMDNVGKAFVQKTLDAGMQAAQSQKPQKDVQIKVTRKPKYLEVTEKRLNKMGVVDLKPFFAHSPSRKMKEGGGWYIRIPIKVKKKDMSRRMYDQLRMINISPDNQRTVISDYLYDRRQASDASLLNYTPVSYNITKQKTGKRKHTYVAYRTVSDKSPTSSWIVNRDKVNTDDTSKTFIRNVNRLMKWKAKNGWE</sequence>
<dbReference type="OrthoDB" id="9445at10239"/>
<dbReference type="RefSeq" id="YP_009274767.1">
    <property type="nucleotide sequence ID" value="NC_030920.1"/>
</dbReference>
<organism evidence="2 3">
    <name type="scientific">Bacillus phage Eldridge</name>
    <dbReference type="NCBI Taxonomy" id="1776293"/>
    <lineage>
        <taxon>Viruses</taxon>
        <taxon>Duplodnaviria</taxon>
        <taxon>Heunggongvirae</taxon>
        <taxon>Uroviricota</taxon>
        <taxon>Caudoviricetes</taxon>
        <taxon>Herelleviridae</taxon>
        <taxon>Bastillevirinae</taxon>
        <taxon>Eldridgevirus</taxon>
        <taxon>Eldridgevirus eldridge</taxon>
    </lineage>
</organism>
<reference evidence="2 3" key="1">
    <citation type="journal article" date="2016" name="Genome Announc.">
        <title>Complete Genome Sequence of Bacillus megaterium Bacteriophage Eldridge.</title>
        <authorList>
            <person name="Reveille A.M."/>
            <person name="Eldridge K.A."/>
            <person name="Temple L.M."/>
        </authorList>
    </citation>
    <scope>NUCLEOTIDE SEQUENCE [LARGE SCALE GENOMIC DNA]</scope>
</reference>
<name>A0A0Y0AMG4_9CAUD</name>
<protein>
    <submittedName>
        <fullName evidence="2">Uncharacterized protein</fullName>
    </submittedName>
</protein>
<accession>A0A0Y0AMG4</accession>
<feature type="region of interest" description="Disordered" evidence="1">
    <location>
        <begin position="1"/>
        <end position="23"/>
    </location>
</feature>
<evidence type="ECO:0000256" key="1">
    <source>
        <dbReference type="SAM" id="MobiDB-lite"/>
    </source>
</evidence>
<dbReference type="Proteomes" id="UP000204502">
    <property type="component" value="Segment"/>
</dbReference>
<dbReference type="GeneID" id="28801722"/>
<dbReference type="EMBL" id="KU253712">
    <property type="protein sequence ID" value="AMB18643.1"/>
    <property type="molecule type" value="Genomic_DNA"/>
</dbReference>
<evidence type="ECO:0000313" key="2">
    <source>
        <dbReference type="EMBL" id="AMB18643.1"/>
    </source>
</evidence>